<dbReference type="AlphaFoldDB" id="A0A916K0Y6"/>
<keyword evidence="5 8" id="KW-0472">Membrane</keyword>
<dbReference type="InterPro" id="IPR046953">
    <property type="entry name" value="Spore_GerAC-like_C"/>
</dbReference>
<dbReference type="EMBL" id="CAJVAS010000009">
    <property type="protein sequence ID" value="CAG7623864.1"/>
    <property type="molecule type" value="Genomic_DNA"/>
</dbReference>
<sequence length="411" mass="45729">MGTPRWIVAVKLLCVMLLLVPLLTGCWDRLEIEERAVVLGISVDEAEPEAEKEEDEVSHIKGGFPAPQKEMIRVTVQIAIPGRIPLGPGESGGGGSGAESSVWVVDVVGHTIDDAIMNLQQQMSGRLFFGHLRVIVVSDAVARKGLQNLNDYFRRNSEVRRMAWMLISKGEARELMAASPKLERVPTLYLMSTMDSAVKMGKFPNDFAGNFWSNSSKKGQEGLLPYVELMKAENVEISGLAMFKNDKLVGVTQPLEIGAYMGVKGLNPAGYRGTISIDGPEDTVTLYATHRKSKIDVSIRDGLPHFTVTILNELNIEEKISDAFRIENPEVIKEIERKDEQGAQKLHEGLIKATQKIGSDIFGFGEYVRAKEPKFWNEHVGNKGEWQKMYKEVAIDVHIDVKIRRVGMKAR</sequence>
<accession>A0A916K0Y6</accession>
<evidence type="ECO:0000313" key="11">
    <source>
        <dbReference type="EMBL" id="CAG7623864.1"/>
    </source>
</evidence>
<dbReference type="PROSITE" id="PS51257">
    <property type="entry name" value="PROKAR_LIPOPROTEIN"/>
    <property type="match status" value="1"/>
</dbReference>
<comment type="caution">
    <text evidence="11">The sequence shown here is derived from an EMBL/GenBank/DDBJ whole genome shotgun (WGS) entry which is preliminary data.</text>
</comment>
<evidence type="ECO:0000256" key="6">
    <source>
        <dbReference type="ARBA" id="ARBA00023139"/>
    </source>
</evidence>
<protein>
    <submittedName>
        <fullName evidence="11">Spore germination protein A3</fullName>
    </submittedName>
</protein>
<dbReference type="RefSeq" id="WP_246627415.1">
    <property type="nucleotide sequence ID" value="NZ_CAJVAS010000009.1"/>
</dbReference>
<reference evidence="11" key="1">
    <citation type="submission" date="2021-06" db="EMBL/GenBank/DDBJ databases">
        <authorList>
            <person name="Criscuolo A."/>
        </authorList>
    </citation>
    <scope>NUCLEOTIDE SEQUENCE</scope>
    <source>
        <strain evidence="11">CIP111600</strain>
    </source>
</reference>
<evidence type="ECO:0000256" key="4">
    <source>
        <dbReference type="ARBA" id="ARBA00022729"/>
    </source>
</evidence>
<comment type="subcellular location">
    <subcellularLocation>
        <location evidence="1">Membrane</location>
        <topology evidence="1">Lipid-anchor</topology>
    </subcellularLocation>
</comment>
<keyword evidence="4" id="KW-0732">Signal</keyword>
<feature type="transmembrane region" description="Helical" evidence="8">
    <location>
        <begin position="6"/>
        <end position="27"/>
    </location>
</feature>
<dbReference type="InterPro" id="IPR057336">
    <property type="entry name" value="GerAC_N"/>
</dbReference>
<feature type="domain" description="Spore germination protein N-terminal" evidence="10">
    <location>
        <begin position="28"/>
        <end position="229"/>
    </location>
</feature>
<dbReference type="Proteomes" id="UP000693672">
    <property type="component" value="Unassembled WGS sequence"/>
</dbReference>
<dbReference type="GO" id="GO:0016020">
    <property type="term" value="C:membrane"/>
    <property type="evidence" value="ECO:0007669"/>
    <property type="project" value="UniProtKB-SubCell"/>
</dbReference>
<keyword evidence="8" id="KW-1133">Transmembrane helix</keyword>
<evidence type="ECO:0000259" key="10">
    <source>
        <dbReference type="Pfam" id="PF25198"/>
    </source>
</evidence>
<keyword evidence="6" id="KW-0564">Palmitate</keyword>
<keyword evidence="12" id="KW-1185">Reference proteome</keyword>
<organism evidence="11 12">
    <name type="scientific">Paenibacillus solanacearum</name>
    <dbReference type="NCBI Taxonomy" id="2048548"/>
    <lineage>
        <taxon>Bacteria</taxon>
        <taxon>Bacillati</taxon>
        <taxon>Bacillota</taxon>
        <taxon>Bacilli</taxon>
        <taxon>Bacillales</taxon>
        <taxon>Paenibacillaceae</taxon>
        <taxon>Paenibacillus</taxon>
    </lineage>
</organism>
<keyword evidence="7" id="KW-0449">Lipoprotein</keyword>
<evidence type="ECO:0000256" key="8">
    <source>
        <dbReference type="SAM" id="Phobius"/>
    </source>
</evidence>
<dbReference type="GO" id="GO:0009847">
    <property type="term" value="P:spore germination"/>
    <property type="evidence" value="ECO:0007669"/>
    <property type="project" value="InterPro"/>
</dbReference>
<dbReference type="NCBIfam" id="TIGR02887">
    <property type="entry name" value="spore_ger_x_C"/>
    <property type="match status" value="1"/>
</dbReference>
<evidence type="ECO:0000256" key="1">
    <source>
        <dbReference type="ARBA" id="ARBA00004635"/>
    </source>
</evidence>
<name>A0A916K0Y6_9BACL</name>
<dbReference type="PANTHER" id="PTHR35789:SF1">
    <property type="entry name" value="SPORE GERMINATION PROTEIN B3"/>
    <property type="match status" value="1"/>
</dbReference>
<feature type="domain" description="Spore germination GerAC-like C-terminal" evidence="9">
    <location>
        <begin position="238"/>
        <end position="407"/>
    </location>
</feature>
<dbReference type="Pfam" id="PF05504">
    <property type="entry name" value="Spore_GerAC"/>
    <property type="match status" value="1"/>
</dbReference>
<evidence type="ECO:0000256" key="7">
    <source>
        <dbReference type="ARBA" id="ARBA00023288"/>
    </source>
</evidence>
<evidence type="ECO:0000259" key="9">
    <source>
        <dbReference type="Pfam" id="PF05504"/>
    </source>
</evidence>
<dbReference type="Pfam" id="PF25198">
    <property type="entry name" value="Spore_GerAC_N"/>
    <property type="match status" value="1"/>
</dbReference>
<dbReference type="PANTHER" id="PTHR35789">
    <property type="entry name" value="SPORE GERMINATION PROTEIN B3"/>
    <property type="match status" value="1"/>
</dbReference>
<evidence type="ECO:0000256" key="3">
    <source>
        <dbReference type="ARBA" id="ARBA00022544"/>
    </source>
</evidence>
<evidence type="ECO:0000256" key="2">
    <source>
        <dbReference type="ARBA" id="ARBA00007886"/>
    </source>
</evidence>
<comment type="similarity">
    <text evidence="2">Belongs to the GerABKC lipoprotein family.</text>
</comment>
<keyword evidence="3" id="KW-0309">Germination</keyword>
<proteinExistence type="inferred from homology"/>
<gene>
    <name evidence="11" type="primary">gerAC_3</name>
    <name evidence="11" type="ORF">PAESOLCIP111_02570</name>
</gene>
<evidence type="ECO:0000313" key="12">
    <source>
        <dbReference type="Proteomes" id="UP000693672"/>
    </source>
</evidence>
<evidence type="ECO:0000256" key="5">
    <source>
        <dbReference type="ARBA" id="ARBA00023136"/>
    </source>
</evidence>
<keyword evidence="8" id="KW-0812">Transmembrane</keyword>
<dbReference type="InterPro" id="IPR008844">
    <property type="entry name" value="Spore_GerAC-like"/>
</dbReference>